<proteinExistence type="predicted"/>
<organism evidence="1 2">
    <name type="scientific">Bradyrhizobium erythrophlei</name>
    <dbReference type="NCBI Taxonomy" id="1437360"/>
    <lineage>
        <taxon>Bacteria</taxon>
        <taxon>Pseudomonadati</taxon>
        <taxon>Pseudomonadota</taxon>
        <taxon>Alphaproteobacteria</taxon>
        <taxon>Hyphomicrobiales</taxon>
        <taxon>Nitrobacteraceae</taxon>
        <taxon>Bradyrhizobium</taxon>
    </lineage>
</organism>
<evidence type="ECO:0000313" key="2">
    <source>
        <dbReference type="Proteomes" id="UP000190675"/>
    </source>
</evidence>
<dbReference type="EMBL" id="LT670818">
    <property type="protein sequence ID" value="SHH24944.1"/>
    <property type="molecule type" value="Genomic_DNA"/>
</dbReference>
<dbReference type="AlphaFoldDB" id="A0A1M5RF91"/>
<name>A0A1M5RF91_9BRAD</name>
<reference evidence="1 2" key="1">
    <citation type="submission" date="2016-11" db="EMBL/GenBank/DDBJ databases">
        <authorList>
            <person name="Jaros S."/>
            <person name="Januszkiewicz K."/>
            <person name="Wedrychowicz H."/>
        </authorList>
    </citation>
    <scope>NUCLEOTIDE SEQUENCE [LARGE SCALE GENOMIC DNA]</scope>
    <source>
        <strain evidence="1 2">GAS242</strain>
    </source>
</reference>
<sequence length="62" mass="6439">MDRLIILAMAIVMAGALSGASGGLYSIAGTGTGTSVVINRFTAKAWTCNVLFCEPLAFRNSK</sequence>
<dbReference type="Proteomes" id="UP000190675">
    <property type="component" value="Chromosome I"/>
</dbReference>
<dbReference type="RefSeq" id="WP_154073552.1">
    <property type="nucleotide sequence ID" value="NZ_LT670818.1"/>
</dbReference>
<accession>A0A1M5RF91</accession>
<protein>
    <submittedName>
        <fullName evidence="1">Uncharacterized protein</fullName>
    </submittedName>
</protein>
<evidence type="ECO:0000313" key="1">
    <source>
        <dbReference type="EMBL" id="SHH24944.1"/>
    </source>
</evidence>
<gene>
    <name evidence="1" type="ORF">SAMN05444169_6532</name>
</gene>